<comment type="similarity">
    <text evidence="1">Belongs to the ParB family.</text>
</comment>
<dbReference type="InterPro" id="IPR037972">
    <property type="entry name" value="RepB_N"/>
</dbReference>
<dbReference type="AlphaFoldDB" id="A0A0F5PUJ3"/>
<dbReference type="PATRIC" id="fig|728005.3.peg.1145"/>
<sequence>MARKNPFANLLSHEEPASENRAALDYATKGATRSLLNSIDEMAAQADQLLEGETIVELDPALIEDSFAKDRFAIGDDDYKDEFQRVLEAVRERGQDSPVLVRPHPSHAGRYMLVFGHLRRRAAAELGRKVRAVIKQMTDRDHVIAQGQENNGRANTSFIEKAVFAAEIVNRRFDDDQSTVMAALGADKSTLSKMLAVAGLPAPLLKAIGRAKRIGRDRWYDLKLVLDKPSNLEEALSFVETAGIAGLASDDRFDALVTHLKTRKAGVRPRSSPVKANWAPADGRLAAEAISDGKKFTLALRARGPDARAFGDYLTEHLDKLYEEFRQLNDNQTDGE</sequence>
<dbReference type="InterPro" id="IPR036086">
    <property type="entry name" value="ParB/Sulfiredoxin_sf"/>
</dbReference>
<dbReference type="PANTHER" id="PTHR33375:SF1">
    <property type="entry name" value="CHROMOSOME-PARTITIONING PROTEIN PARB-RELATED"/>
    <property type="match status" value="1"/>
</dbReference>
<reference evidence="4 6" key="2">
    <citation type="submission" date="2016-10" db="EMBL/GenBank/DDBJ databases">
        <authorList>
            <person name="de Groot N.N."/>
        </authorList>
    </citation>
    <scope>NUCLEOTIDE SEQUENCE [LARGE SCALE GENOMIC DNA]</scope>
    <source>
        <strain evidence="4 6">CGMCC 1.10210</strain>
    </source>
</reference>
<evidence type="ECO:0000256" key="1">
    <source>
        <dbReference type="ARBA" id="ARBA00006295"/>
    </source>
</evidence>
<reference evidence="3 5" key="1">
    <citation type="submission" date="2015-03" db="EMBL/GenBank/DDBJ databases">
        <authorList>
            <person name="Lepp D."/>
            <person name="Hassan Y.I."/>
            <person name="Li X.-Z."/>
            <person name="Zhou T."/>
        </authorList>
    </citation>
    <scope>NUCLEOTIDE SEQUENCE [LARGE SCALE GENOMIC DNA]</scope>
    <source>
        <strain evidence="3 5">Cr7-05</strain>
    </source>
</reference>
<dbReference type="Pfam" id="PF02195">
    <property type="entry name" value="ParB_N"/>
    <property type="match status" value="1"/>
</dbReference>
<dbReference type="EMBL" id="FOMB01000021">
    <property type="protein sequence ID" value="SFD10082.1"/>
    <property type="molecule type" value="Genomic_DNA"/>
</dbReference>
<dbReference type="NCBIfam" id="TIGR03454">
    <property type="entry name" value="partition_RepB"/>
    <property type="match status" value="1"/>
</dbReference>
<dbReference type="GO" id="GO:0005694">
    <property type="term" value="C:chromosome"/>
    <property type="evidence" value="ECO:0007669"/>
    <property type="project" value="TreeGrafter"/>
</dbReference>
<dbReference type="Proteomes" id="UP000182258">
    <property type="component" value="Unassembled WGS sequence"/>
</dbReference>
<dbReference type="GO" id="GO:0007059">
    <property type="term" value="P:chromosome segregation"/>
    <property type="evidence" value="ECO:0007669"/>
    <property type="project" value="TreeGrafter"/>
</dbReference>
<gene>
    <name evidence="4" type="ORF">SAMN04488059_12114</name>
    <name evidence="3" type="ORF">WH91_14780</name>
</gene>
<dbReference type="OrthoDB" id="7908920at2"/>
<accession>A0A0F5PUJ3</accession>
<dbReference type="SUPFAM" id="SSF109709">
    <property type="entry name" value="KorB DNA-binding domain-like"/>
    <property type="match status" value="1"/>
</dbReference>
<dbReference type="Gene3D" id="1.10.10.2830">
    <property type="match status" value="1"/>
</dbReference>
<organism evidence="4 6">
    <name type="scientific">Devosia psychrophila</name>
    <dbReference type="NCBI Taxonomy" id="728005"/>
    <lineage>
        <taxon>Bacteria</taxon>
        <taxon>Pseudomonadati</taxon>
        <taxon>Pseudomonadota</taxon>
        <taxon>Alphaproteobacteria</taxon>
        <taxon>Hyphomicrobiales</taxon>
        <taxon>Devosiaceae</taxon>
        <taxon>Devosia</taxon>
    </lineage>
</organism>
<dbReference type="Pfam" id="PF07506">
    <property type="entry name" value="RepB"/>
    <property type="match status" value="1"/>
</dbReference>
<dbReference type="CDD" id="cd16405">
    <property type="entry name" value="RepB_like_N"/>
    <property type="match status" value="1"/>
</dbReference>
<dbReference type="InterPro" id="IPR017819">
    <property type="entry name" value="Plasmid_partition_RepB"/>
</dbReference>
<feature type="domain" description="ParB-like N-terminal" evidence="2">
    <location>
        <begin position="56"/>
        <end position="151"/>
    </location>
</feature>
<evidence type="ECO:0000313" key="4">
    <source>
        <dbReference type="EMBL" id="SFD10082.1"/>
    </source>
</evidence>
<name>A0A0F5PUJ3_9HYPH</name>
<dbReference type="PANTHER" id="PTHR33375">
    <property type="entry name" value="CHROMOSOME-PARTITIONING PROTEIN PARB-RELATED"/>
    <property type="match status" value="1"/>
</dbReference>
<dbReference type="NCBIfam" id="TIGR00180">
    <property type="entry name" value="parB_part"/>
    <property type="match status" value="1"/>
</dbReference>
<dbReference type="STRING" id="728005.SAMN04488059_12114"/>
<evidence type="ECO:0000313" key="3">
    <source>
        <dbReference type="EMBL" id="KKC32303.1"/>
    </source>
</evidence>
<evidence type="ECO:0000313" key="6">
    <source>
        <dbReference type="Proteomes" id="UP000182258"/>
    </source>
</evidence>
<keyword evidence="5" id="KW-1185">Reference proteome</keyword>
<dbReference type="InterPro" id="IPR004437">
    <property type="entry name" value="ParB/RepB/Spo0J"/>
</dbReference>
<dbReference type="SUPFAM" id="SSF110849">
    <property type="entry name" value="ParB/Sulfiredoxin"/>
    <property type="match status" value="1"/>
</dbReference>
<dbReference type="Gene3D" id="3.90.1530.30">
    <property type="match status" value="1"/>
</dbReference>
<dbReference type="EMBL" id="LAPV01000137">
    <property type="protein sequence ID" value="KKC32303.1"/>
    <property type="molecule type" value="Genomic_DNA"/>
</dbReference>
<dbReference type="InterPro" id="IPR050336">
    <property type="entry name" value="Chromosome_partition/occlusion"/>
</dbReference>
<evidence type="ECO:0000259" key="2">
    <source>
        <dbReference type="SMART" id="SM00470"/>
    </source>
</evidence>
<dbReference type="Proteomes" id="UP000033519">
    <property type="component" value="Unassembled WGS sequence"/>
</dbReference>
<dbReference type="SMART" id="SM00470">
    <property type="entry name" value="ParB"/>
    <property type="match status" value="1"/>
</dbReference>
<dbReference type="InterPro" id="IPR003115">
    <property type="entry name" value="ParB_N"/>
</dbReference>
<dbReference type="GO" id="GO:0003677">
    <property type="term" value="F:DNA binding"/>
    <property type="evidence" value="ECO:0007669"/>
    <property type="project" value="InterPro"/>
</dbReference>
<dbReference type="InterPro" id="IPR011111">
    <property type="entry name" value="Plasmid_RepB"/>
</dbReference>
<protein>
    <submittedName>
        <fullName evidence="3">Chromosome partitioning protein ParB</fullName>
    </submittedName>
    <submittedName>
        <fullName evidence="4">Chromosome partitioning protein, ParB family</fullName>
    </submittedName>
</protein>
<proteinExistence type="inferred from homology"/>
<evidence type="ECO:0000313" key="5">
    <source>
        <dbReference type="Proteomes" id="UP000033519"/>
    </source>
</evidence>
<dbReference type="RefSeq" id="WP_046171773.1">
    <property type="nucleotide sequence ID" value="NZ_FOMB01000021.1"/>
</dbReference>